<reference evidence="1 2" key="1">
    <citation type="journal article" date="2019" name="Nat. Ecol. Evol.">
        <title>Megaphylogeny resolves global patterns of mushroom evolution.</title>
        <authorList>
            <person name="Varga T."/>
            <person name="Krizsan K."/>
            <person name="Foldi C."/>
            <person name="Dima B."/>
            <person name="Sanchez-Garcia M."/>
            <person name="Sanchez-Ramirez S."/>
            <person name="Szollosi G.J."/>
            <person name="Szarkandi J.G."/>
            <person name="Papp V."/>
            <person name="Albert L."/>
            <person name="Andreopoulos W."/>
            <person name="Angelini C."/>
            <person name="Antonin V."/>
            <person name="Barry K.W."/>
            <person name="Bougher N.L."/>
            <person name="Buchanan P."/>
            <person name="Buyck B."/>
            <person name="Bense V."/>
            <person name="Catcheside P."/>
            <person name="Chovatia M."/>
            <person name="Cooper J."/>
            <person name="Damon W."/>
            <person name="Desjardin D."/>
            <person name="Finy P."/>
            <person name="Geml J."/>
            <person name="Haridas S."/>
            <person name="Hughes K."/>
            <person name="Justo A."/>
            <person name="Karasinski D."/>
            <person name="Kautmanova I."/>
            <person name="Kiss B."/>
            <person name="Kocsube S."/>
            <person name="Kotiranta H."/>
            <person name="LaButti K.M."/>
            <person name="Lechner B.E."/>
            <person name="Liimatainen K."/>
            <person name="Lipzen A."/>
            <person name="Lukacs Z."/>
            <person name="Mihaltcheva S."/>
            <person name="Morgado L.N."/>
            <person name="Niskanen T."/>
            <person name="Noordeloos M.E."/>
            <person name="Ohm R.A."/>
            <person name="Ortiz-Santana B."/>
            <person name="Ovrebo C."/>
            <person name="Racz N."/>
            <person name="Riley R."/>
            <person name="Savchenko A."/>
            <person name="Shiryaev A."/>
            <person name="Soop K."/>
            <person name="Spirin V."/>
            <person name="Szebenyi C."/>
            <person name="Tomsovsky M."/>
            <person name="Tulloss R.E."/>
            <person name="Uehling J."/>
            <person name="Grigoriev I.V."/>
            <person name="Vagvolgyi C."/>
            <person name="Papp T."/>
            <person name="Martin F.M."/>
            <person name="Miettinen O."/>
            <person name="Hibbett D.S."/>
            <person name="Nagy L.G."/>
        </authorList>
    </citation>
    <scope>NUCLEOTIDE SEQUENCE [LARGE SCALE GENOMIC DNA]</scope>
    <source>
        <strain evidence="1 2">CBS 962.96</strain>
    </source>
</reference>
<dbReference type="EMBL" id="ML179137">
    <property type="protein sequence ID" value="THU98384.1"/>
    <property type="molecule type" value="Genomic_DNA"/>
</dbReference>
<sequence length="305" mass="33231">MTSSNSAVQVILDQNSSFITYSPSNAWQSDSSQLWYNGSSFAATGTDNTKTGSMSVYFQGTDIAFFGITPHANNALPFVVTIDSGTKYNAIYPEAQTNCQWFTSYALNDSEVHTVEISALSQINVDFAVVTVGNTTPLDGTTIIVDDLSEEITWNGQWEKHTGLKYVTADDPSFDDGRPFGNGTRESTNVGDSMSFTFAGTSVALYGIFDWKTNGRVLVNFTITNPTSENSAPYSESKPFFVSTNPHPSSLLNSTNFPLFMHDSLAPGNHTLMLNVTEVVGSRSFTVDYLTYQPSFGSLGLKPNF</sequence>
<dbReference type="AlphaFoldDB" id="A0A4S8M7S7"/>
<keyword evidence="2" id="KW-1185">Reference proteome</keyword>
<evidence type="ECO:0000313" key="2">
    <source>
        <dbReference type="Proteomes" id="UP000297245"/>
    </source>
</evidence>
<proteinExistence type="predicted"/>
<organism evidence="1 2">
    <name type="scientific">Dendrothele bispora (strain CBS 962.96)</name>
    <dbReference type="NCBI Taxonomy" id="1314807"/>
    <lineage>
        <taxon>Eukaryota</taxon>
        <taxon>Fungi</taxon>
        <taxon>Dikarya</taxon>
        <taxon>Basidiomycota</taxon>
        <taxon>Agaricomycotina</taxon>
        <taxon>Agaricomycetes</taxon>
        <taxon>Agaricomycetidae</taxon>
        <taxon>Agaricales</taxon>
        <taxon>Agaricales incertae sedis</taxon>
        <taxon>Dendrothele</taxon>
    </lineage>
</organism>
<dbReference type="OrthoDB" id="2756615at2759"/>
<dbReference type="Gene3D" id="2.60.120.260">
    <property type="entry name" value="Galactose-binding domain-like"/>
    <property type="match status" value="2"/>
</dbReference>
<accession>A0A4S8M7S7</accession>
<dbReference type="Proteomes" id="UP000297245">
    <property type="component" value="Unassembled WGS sequence"/>
</dbReference>
<protein>
    <submittedName>
        <fullName evidence="1">Uncharacterized protein</fullName>
    </submittedName>
</protein>
<feature type="non-terminal residue" evidence="1">
    <location>
        <position position="305"/>
    </location>
</feature>
<gene>
    <name evidence="1" type="ORF">K435DRAFT_661023</name>
</gene>
<name>A0A4S8M7S7_DENBC</name>
<evidence type="ECO:0000313" key="1">
    <source>
        <dbReference type="EMBL" id="THU98384.1"/>
    </source>
</evidence>